<dbReference type="InterPro" id="IPR023213">
    <property type="entry name" value="CAT-like_dom_sf"/>
</dbReference>
<evidence type="ECO:0000256" key="3">
    <source>
        <dbReference type="SAM" id="MobiDB-lite"/>
    </source>
</evidence>
<accession>A0A6V7P6B6</accession>
<dbReference type="SUPFAM" id="SSF52777">
    <property type="entry name" value="CoA-dependent acyltransferases"/>
    <property type="match status" value="2"/>
</dbReference>
<dbReference type="InterPro" id="IPR051504">
    <property type="entry name" value="Plant_metabolite_acyltrans"/>
</dbReference>
<dbReference type="GO" id="GO:0016747">
    <property type="term" value="F:acyltransferase activity, transferring groups other than amino-acyl groups"/>
    <property type="evidence" value="ECO:0007669"/>
    <property type="project" value="UniProtKB-ARBA"/>
</dbReference>
<evidence type="ECO:0000256" key="1">
    <source>
        <dbReference type="ARBA" id="ARBA00022679"/>
    </source>
</evidence>
<keyword evidence="1" id="KW-0808">Transferase</keyword>
<protein>
    <submittedName>
        <fullName evidence="4">Uncharacterized protein</fullName>
    </submittedName>
</protein>
<organism evidence="4">
    <name type="scientific">Ananas comosus var. bracteatus</name>
    <name type="common">red pineapple</name>
    <dbReference type="NCBI Taxonomy" id="296719"/>
    <lineage>
        <taxon>Eukaryota</taxon>
        <taxon>Viridiplantae</taxon>
        <taxon>Streptophyta</taxon>
        <taxon>Embryophyta</taxon>
        <taxon>Tracheophyta</taxon>
        <taxon>Spermatophyta</taxon>
        <taxon>Magnoliopsida</taxon>
        <taxon>Liliopsida</taxon>
        <taxon>Poales</taxon>
        <taxon>Bromeliaceae</taxon>
        <taxon>Bromelioideae</taxon>
        <taxon>Ananas</taxon>
    </lineage>
</organism>
<evidence type="ECO:0000313" key="4">
    <source>
        <dbReference type="EMBL" id="CAD1826393.1"/>
    </source>
</evidence>
<name>A0A6V7P6B6_ANACO</name>
<keyword evidence="2" id="KW-0012">Acyltransferase</keyword>
<proteinExistence type="predicted"/>
<dbReference type="Pfam" id="PF02458">
    <property type="entry name" value="Transferase"/>
    <property type="match status" value="2"/>
</dbReference>
<reference evidence="4" key="1">
    <citation type="submission" date="2020-07" db="EMBL/GenBank/DDBJ databases">
        <authorList>
            <person name="Lin J."/>
        </authorList>
    </citation>
    <scope>NUCLEOTIDE SEQUENCE</scope>
</reference>
<sequence length="605" mass="64411">MSKVRILNVSRVSVPETQTPPPNAAVKLTVFDMLPGPRRRPQVLPLRHPPPLPPPRRRARLRPATGLVEIDCSAPLPGVAFVEAEAAADLDLARLVADPAHDAAAFRSLVPELDARELPAPALAVQATAFPGGGAALGLSAHHAAVDGRALWLFVDAWAATCRGAAAPPPPPKHDRAALFSHSFADEIARQLLRSLAPDLPITTSPKFQCNGAADLARRTFVLDSEQIRSLKKRGSPLAPTTFVAVSAHVWTAMARSKQLNRAEPACLHFLADCRARLDPPAPEGYFGNCVKLCSAAAPAGDLIGEEGFARACAAIQRAIREYLIEDVGKIVPAESEMRRVVNVSGSNRFKAYDVDFGWGKPGRVELVSMNYDGEVVMVCARDGDGVQVSVAVDPARMEAFASDFYDAHPHPRALPRPAPLPGPPPIPQILPLRHPPPLLPPRRQARLPPATGEVAVDCSAAAVGPGVAFVEAEADGGDLRRLAGDEEHDVAAFRGLVPELGADEMPAPVLSVQATRLAGGGAVVGVSALHAVADGRAVWQFLAAWAAECRGATDTELGAPPTFDRALIRHPRADEAAREFARRFTPDLPKVRIRACSTCNTYPY</sequence>
<evidence type="ECO:0000256" key="2">
    <source>
        <dbReference type="ARBA" id="ARBA00023315"/>
    </source>
</evidence>
<dbReference type="AlphaFoldDB" id="A0A6V7P6B6"/>
<dbReference type="EMBL" id="LR862145">
    <property type="protein sequence ID" value="CAD1826393.1"/>
    <property type="molecule type" value="Genomic_DNA"/>
</dbReference>
<gene>
    <name evidence="4" type="ORF">CB5_LOCUS9604</name>
</gene>
<dbReference type="Gene3D" id="3.30.559.10">
    <property type="entry name" value="Chloramphenicol acetyltransferase-like domain"/>
    <property type="match status" value="3"/>
</dbReference>
<feature type="region of interest" description="Disordered" evidence="3">
    <location>
        <begin position="39"/>
        <end position="58"/>
    </location>
</feature>
<dbReference type="PANTHER" id="PTHR31625">
    <property type="match status" value="1"/>
</dbReference>